<organism evidence="3">
    <name type="scientific">Streptantibioticus silvisoli</name>
    <dbReference type="NCBI Taxonomy" id="2705255"/>
    <lineage>
        <taxon>Bacteria</taxon>
        <taxon>Bacillati</taxon>
        <taxon>Actinomycetota</taxon>
        <taxon>Actinomycetes</taxon>
        <taxon>Kitasatosporales</taxon>
        <taxon>Streptomycetaceae</taxon>
        <taxon>Streptantibioticus</taxon>
    </lineage>
</organism>
<evidence type="ECO:0000313" key="3">
    <source>
        <dbReference type="EMBL" id="MDI5973443.1"/>
    </source>
</evidence>
<dbReference type="Gene3D" id="3.30.70.100">
    <property type="match status" value="1"/>
</dbReference>
<keyword evidence="3" id="KW-0560">Oxidoreductase</keyword>
<protein>
    <submittedName>
        <fullName evidence="3">Antibiotic biosynthesis monooxygenase</fullName>
    </submittedName>
</protein>
<keyword evidence="4" id="KW-1185">Reference proteome</keyword>
<name>A0AA90H3I7_9ACTN</name>
<dbReference type="EMBL" id="JABXJJ020000046">
    <property type="protein sequence ID" value="MDI5973443.1"/>
    <property type="molecule type" value="Genomic_DNA"/>
</dbReference>
<evidence type="ECO:0000259" key="1">
    <source>
        <dbReference type="Pfam" id="PF03992"/>
    </source>
</evidence>
<dbReference type="AlphaFoldDB" id="A0AA90H3I7"/>
<gene>
    <name evidence="2" type="ORF">POF43_017580</name>
    <name evidence="3" type="ORF">POF50_029570</name>
</gene>
<dbReference type="EMBL" id="JAAGKO020000024">
    <property type="protein sequence ID" value="MDI5964513.1"/>
    <property type="molecule type" value="Genomic_DNA"/>
</dbReference>
<dbReference type="Proteomes" id="UP001156398">
    <property type="component" value="Unassembled WGS sequence"/>
</dbReference>
<dbReference type="Pfam" id="PF03992">
    <property type="entry name" value="ABM"/>
    <property type="match status" value="1"/>
</dbReference>
<feature type="domain" description="ABM" evidence="1">
    <location>
        <begin position="1"/>
        <end position="63"/>
    </location>
</feature>
<evidence type="ECO:0000313" key="2">
    <source>
        <dbReference type="EMBL" id="MDI5964513.1"/>
    </source>
</evidence>
<dbReference type="InterPro" id="IPR007138">
    <property type="entry name" value="ABM_dom"/>
</dbReference>
<dbReference type="SUPFAM" id="SSF54909">
    <property type="entry name" value="Dimeric alpha+beta barrel"/>
    <property type="match status" value="1"/>
</dbReference>
<keyword evidence="3" id="KW-0503">Monooxygenase</keyword>
<evidence type="ECO:0000313" key="4">
    <source>
        <dbReference type="Proteomes" id="UP001156398"/>
    </source>
</evidence>
<dbReference type="GO" id="GO:0004497">
    <property type="term" value="F:monooxygenase activity"/>
    <property type="evidence" value="ECO:0007669"/>
    <property type="project" value="UniProtKB-KW"/>
</dbReference>
<dbReference type="RefSeq" id="WP_271312186.1">
    <property type="nucleotide sequence ID" value="NZ_JAAGKO020000024.1"/>
</dbReference>
<reference evidence="3 4" key="1">
    <citation type="submission" date="2023-05" db="EMBL/GenBank/DDBJ databases">
        <title>Streptantibioticus silvisoli sp. nov., acidotolerant actinomycetes 1 from pine litter.</title>
        <authorList>
            <person name="Swiecimska M."/>
            <person name="Golinska P."/>
            <person name="Sangal V."/>
            <person name="Wachnowicz B."/>
            <person name="Goodfellow M."/>
        </authorList>
    </citation>
    <scope>NUCLEOTIDE SEQUENCE</scope>
    <source>
        <strain evidence="3">SL13</strain>
        <strain evidence="2 4">SL54</strain>
    </source>
</reference>
<proteinExistence type="predicted"/>
<sequence length="98" mass="10429">MFARVITAQAGAEGFDGTIRLAEQQLPGAREMPGFAGYYLLTDAETGKVVIISLWETREQLDAVTAGGGSSGIRGQHESAKAGLTAQHLETYEVTMRA</sequence>
<accession>A0AA90H3I7</accession>
<comment type="caution">
    <text evidence="3">The sequence shown here is derived from an EMBL/GenBank/DDBJ whole genome shotgun (WGS) entry which is preliminary data.</text>
</comment>
<dbReference type="InterPro" id="IPR011008">
    <property type="entry name" value="Dimeric_a/b-barrel"/>
</dbReference>